<evidence type="ECO:0000259" key="6">
    <source>
        <dbReference type="Pfam" id="PF12781"/>
    </source>
</evidence>
<dbReference type="InterPro" id="IPR026983">
    <property type="entry name" value="DHC"/>
</dbReference>
<dbReference type="GO" id="GO:0051959">
    <property type="term" value="F:dynein light intermediate chain binding"/>
    <property type="evidence" value="ECO:0000318"/>
    <property type="project" value="GO_Central"/>
</dbReference>
<dbReference type="Pfam" id="PF08393">
    <property type="entry name" value="DHC_N2"/>
    <property type="match status" value="1"/>
</dbReference>
<feature type="domain" description="Dynein 2 heavy chain 1 cytoplasmic ATPase lid" evidence="9">
    <location>
        <begin position="2225"/>
        <end position="2306"/>
    </location>
</feature>
<evidence type="ECO:0000313" key="11">
    <source>
        <dbReference type="Proteomes" id="UP000007241"/>
    </source>
</evidence>
<dbReference type="STRING" id="684364.F4P497"/>
<protein>
    <recommendedName>
        <fullName evidence="12">Dynein heavy chain, cytosolic</fullName>
    </recommendedName>
</protein>
<dbReference type="Gene3D" id="1.20.140.100">
    <property type="entry name" value="Dynein heavy chain, N-terminal domain 2"/>
    <property type="match status" value="1"/>
</dbReference>
<dbReference type="Gene3D" id="1.10.287.2620">
    <property type="match status" value="1"/>
</dbReference>
<feature type="domain" description="Dynein heavy chain AAA 5 extension" evidence="7">
    <location>
        <begin position="1883"/>
        <end position="2022"/>
    </location>
</feature>
<dbReference type="Pfam" id="PF17852">
    <property type="entry name" value="Dynein_AAA_lid"/>
    <property type="match status" value="1"/>
</dbReference>
<dbReference type="InParanoid" id="F4P497"/>
<accession>F4P497</accession>
<dbReference type="InterPro" id="IPR042228">
    <property type="entry name" value="Dynein_linker_3"/>
</dbReference>
<feature type="compositionally biased region" description="Basic residues" evidence="2">
    <location>
        <begin position="258"/>
        <end position="269"/>
    </location>
</feature>
<dbReference type="EMBL" id="GL882885">
    <property type="protein sequence ID" value="EGF79749.1"/>
    <property type="molecule type" value="Genomic_DNA"/>
</dbReference>
<dbReference type="GO" id="GO:0036156">
    <property type="term" value="C:inner dynein arm"/>
    <property type="evidence" value="ECO:0000318"/>
    <property type="project" value="GO_Central"/>
</dbReference>
<dbReference type="GO" id="GO:0005524">
    <property type="term" value="F:ATP binding"/>
    <property type="evidence" value="ECO:0007669"/>
    <property type="project" value="InterPro"/>
</dbReference>
<dbReference type="InterPro" id="IPR024743">
    <property type="entry name" value="Dynein_HC_stalk"/>
</dbReference>
<evidence type="ECO:0000259" key="4">
    <source>
        <dbReference type="Pfam" id="PF12774"/>
    </source>
</evidence>
<evidence type="ECO:0000313" key="10">
    <source>
        <dbReference type="EMBL" id="EGF79749.1"/>
    </source>
</evidence>
<evidence type="ECO:0000256" key="2">
    <source>
        <dbReference type="SAM" id="MobiDB-lite"/>
    </source>
</evidence>
<dbReference type="InterPro" id="IPR035699">
    <property type="entry name" value="AAA_6"/>
</dbReference>
<reference evidence="10 11" key="1">
    <citation type="submission" date="2009-12" db="EMBL/GenBank/DDBJ databases">
        <title>The draft genome of Batrachochytrium dendrobatidis.</title>
        <authorList>
            <consortium name="US DOE Joint Genome Institute (JGI-PGF)"/>
            <person name="Kuo A."/>
            <person name="Salamov A."/>
            <person name="Schmutz J."/>
            <person name="Lucas S."/>
            <person name="Pitluck S."/>
            <person name="Rosenblum E."/>
            <person name="Stajich J."/>
            <person name="Eisen M."/>
            <person name="Grigoriev I.V."/>
        </authorList>
    </citation>
    <scope>NUCLEOTIDE SEQUENCE [LARGE SCALE GENOMIC DNA]</scope>
    <source>
        <strain evidence="11">JAM81 / FGSC 10211</strain>
    </source>
</reference>
<dbReference type="Pfam" id="PF22597">
    <property type="entry name" value="DYN_lid"/>
    <property type="match status" value="1"/>
</dbReference>
<dbReference type="GO" id="GO:0045505">
    <property type="term" value="F:dynein intermediate chain binding"/>
    <property type="evidence" value="ECO:0000318"/>
    <property type="project" value="GO_Central"/>
</dbReference>
<feature type="domain" description="Dynein heavy chain ATP-binding dynein motor region" evidence="6">
    <location>
        <begin position="3042"/>
        <end position="3225"/>
    </location>
</feature>
<dbReference type="Pfam" id="PF18199">
    <property type="entry name" value="Dynein_C"/>
    <property type="match status" value="1"/>
</dbReference>
<dbReference type="Gene3D" id="3.40.50.300">
    <property type="entry name" value="P-loop containing nucleotide triphosphate hydrolases"/>
    <property type="match status" value="4"/>
</dbReference>
<evidence type="ECO:0000259" key="7">
    <source>
        <dbReference type="Pfam" id="PF17852"/>
    </source>
</evidence>
<gene>
    <name evidence="10" type="ORF">BATDEDRAFT_89145</name>
</gene>
<dbReference type="Pfam" id="PF12777">
    <property type="entry name" value="MT"/>
    <property type="match status" value="1"/>
</dbReference>
<dbReference type="Gene3D" id="1.10.472.130">
    <property type="match status" value="1"/>
</dbReference>
<dbReference type="Pfam" id="PF12781">
    <property type="entry name" value="AAA_9"/>
    <property type="match status" value="1"/>
</dbReference>
<dbReference type="Proteomes" id="UP000007241">
    <property type="component" value="Unassembled WGS sequence"/>
</dbReference>
<feature type="domain" description="Dynein heavy chain linker" evidence="3">
    <location>
        <begin position="786"/>
        <end position="1230"/>
    </location>
</feature>
<dbReference type="InterPro" id="IPR027417">
    <property type="entry name" value="P-loop_NTPase"/>
</dbReference>
<dbReference type="RefSeq" id="XP_006679665.1">
    <property type="nucleotide sequence ID" value="XM_006679602.1"/>
</dbReference>
<keyword evidence="11" id="KW-1185">Reference proteome</keyword>
<dbReference type="GO" id="GO:0060294">
    <property type="term" value="P:cilium movement involved in cell motility"/>
    <property type="evidence" value="ECO:0000318"/>
    <property type="project" value="GO_Central"/>
</dbReference>
<dbReference type="InterPro" id="IPR041228">
    <property type="entry name" value="Dynein_C"/>
</dbReference>
<keyword evidence="1" id="KW-0175">Coiled coil</keyword>
<dbReference type="OMA" id="ISAWASI"/>
<evidence type="ECO:0000259" key="9">
    <source>
        <dbReference type="Pfam" id="PF22597"/>
    </source>
</evidence>
<sequence>MDEWPKPSSSCTKIRCNSLVVEAKEDEENTPTSSILDLLSKSVDTRGEYERIDTEINDIYRNLYSISIPSNIKNHPGDAVIHRSTCNSTPPSAPEYHPAKQVSPVCLKDTHWKKKNIQTTVKAFKSSSASVQQTCNSNPRPCTVFDAESSPYDCSAKDRVLEIPDTATVIYAYNEARNLSEHINKANLSSISINTHNWRAVQSKKHTRLLSVPAGSVGSIVATPTPDPKKSHSLTAAIPTQEHTTKTTSKSCNLVPKIKTRRKKNRVHAHSSENKNEQNGSALTKMQGLDLLVDAQSTVKRYPLECFDDITQFETRSPAEWLSTNFLTPRVFTPAFSRFYGTGETGSCPTDWEWAKCSVLDYCSKKDMYLIEWVCSPESRKWVRRLNLRFESENADLFFRRIEAAIKNRSLAEIDDKLYSKIAAQSMPDMAPLPDFLKLGFLSKVGIPITKRNYRIVEKCLAELEKDYDFSIKKAHYRLLHNEEFTTNQATSNSEKFAIAALAKSGADRYDNSHTLLGQVAIASRDLSDAMFSANANLQKACVEILASLRNAISETNGFYTFFIDYPCLYSTFDERVTLHSNAVQAKLVYQWPRLIVTIIESLLGDYFNLQESHYKNFEENRCYNFLRLVKVIMETQLKSIVISGLHQFLQLFNIDFENIQKIWNFINDAEMHLSDYTSNIYWEAFKWPNRVLDQISRAKTMLNANKELIICQITADKIQAESTIVSFKAKIHELSNISDLETLLKTSSIQNDMLSELNAIKDLSFRVQQREKQMECSKSTFNELADIIASFESYQDLLHLSQDSLELMKNWTSKYFIELDGEKIISIVASWSATIHKLLQAFVHTPKSKAIVEILKTRVDDFCRNTQVITALRNPALQASHWEQISAITGLTLEDFSALCLSQVLDLDLELVQDTIVDISNEASIEYRLESEIEIMRVDLLTKEFCLKPFYSTEYTIINNFQDPLDVLYNQLQQCQVLIKAAIGTGAMPKIEQWAKKIHQAQDLLYIWSEVQAKFTLLYPLMTNKDNFLLLGDRNLEEFTIVSKTMTIFSEIVTKAKKYITLLHRTDLHEIIQGGDTRLRFILGNMDSFLYAKRSLCPRLYLVSDEEVQKTLSCIDTVQLSAAVSKYFDGVDQLLFGSQVKNADIDDQSFHVQLNSPNDQILESVIHEHTSVLPVDPDKVQNTLIIGVMSHHGEKLYFQQPIPFFKNIESVILQIEAELQNSLQHAIQSAWTDLSSATSWISASYLTLPLQATLVALQGKCWEKLALFQHHSEDVSHKEFRLTIISSIDTLVADCRTENSALVRFVCESIIATLISSLNLVEQRSTKQQLIVNPPLIQYQLSDSGKLSLNFTTTPDFKYPYGYEYQGTNARNILSCSMLCTLDNLQSVLSQNQFAALYGKDKSNKLTTILELSHFAGYTCLVINCAILFCHSSFENVYRAFSKTRSWLVLQNVHSTSQKILGLIGEYIRSDKQNLTIQSTLYCDQQSHQSKLHEMIKNPFPAIFATLPSMHFWKHLPNNFRQLFRPTARVLPNSRVIVEALLAAKWYKSSRELASKFEIFTELIPVCFSGGFHCNISCVCRIIRDRLPYCTAQSPFLEATLVVKAIQSIFLPMLSQDEGRTLSELLQDVFGCSVSNRSPQYFESKDETYVEYRKSHLQATSESMGLHVTESVLQKAIQLFDTLAAGNHQVVLVGRSASGKSTCWNLVKNALHSWKQSNLEYPKVFECFPACFPATRLPKHADFKAFKDSILRKTYYRASEFSASNEHILAKDTKHQQNPVVAGYAWIVLDEGDDCDEMDMIYNIFSLEGNTFNQAEPAGKKTLVRIIHKVTQLAAFSPRQITAAPIVFFDGSKLLSEHIVHSTINRAPSFISHLKPLFLHIFHQLIVPAVQFKHAVGIAKQIDTAIERFAVEQVYKLLFALFIEFGIQGLSRLTYHEQCIWTVSSALFSIIWVIGAQRHFSDRIRFDLFVREKLTVGPLKKLEQLMGLSGKLFVNGVAFPSTGTVFDFTFDDKHMCWTPWSLDHSKQREFDCVNPTIWNIDAVRIQRLAGLYLSQNQHVLIDGLSGVGKSHIGLATMSEFVSSSDKYLNDISKYLFTQNMDMECFKKHVEAGLFVKSHNTMGIPSGQKRLLFVDDLNGALLEQDKTVFETLRMLMSTSSWYSNKDIQHIEDVSIVATYRIASEYAELPVRFLRYFSIITLDDNDADRLNDIGMACFTCYSNVQDLLKLCSKFIQATLDLCHRLRLQFPQSMQNPHYIFSMRDMVGIIRNVGMQSKRCTSTIPLLCCWLYSSLRVWSDRLEDAESKTMYDKVVKDVTSIHFAVPFDDVFQVSDDTFLYSRYLLLHDTAANQSDILVSHTPETLVTTIFNLPSIKNDPGLASVRHPHGVIWAIKIACILGIMEQSAALVGNNIGDHCFLAKLSSMILKAEFYSYSISVSNSKTLQISAWNNFLLKILNRASNNMLVIAYIDSSIISQSMWQDVQYILKFGVKSDFVDQILTSTVQSRILEYMRNFKQESSQKYTNEKRQIKEICLDFIKSKIRFVIGEIGNAHNSDWVALASHYPWIPFTFSVMRVQEWDVSTVAYVMHCFFEVENLSVMYNDCDWLSRFFVAVSHIIPTLSQAEYSETRSTPRYSPNTLLNSIRIFASELGKRLQSHMQTIAYTEIAAKKISTIFQHELELHEDKSRLLKSVETLSAQISATLQTIEKTRAEREIQNEELKIQKDGLKKWETELQYLQVVYQSEIEKALLPFEASIDEIKLLERSDIYDLKGIDDPCNGILLIFEAITQILQHQSLPNESEWESARRLISTPSFLSDVLKVDKDDISSLIWYEIERCAKHVDFDSPKVKSQSKAASYFQTWIRCLEKYHKATLIWGPQKRQIHELEDKISKQSQHIREIDTSIVNSNVLLKTCKTSFEKLMRQQEELQRAIKNADNTLLTASTLISSLQKLYTGYQNDLVEKSSLFYQLVIQSLLFACNVTYAGPCSPKIRAWIIQQCQQFLIDINPAIMNFKEIMDKNKFCFVDYISDGRPQDMYLVLGFPPSDDILESALISTHHCQLPLIWDPYHQSQNWIAALNRVSECKSFNAENPNIFDQLMQSIQMGSTCILLLDSVDIPPIIESLIVAMSSRLLFSTAQKSKISWNLQGSRQVSIGSTFSMYLIVRLPKKESLWRNWMRYTAEVQIPIENSHILNLVQETILKVDNPELHTRKTHLQVSSSNRFGLLKTLRSRGVNFCGKLGICDVTGGDIYRSIIDVEQQITTNQKDEETTVEALVQVDKELVWYIEVSQALTSIYLGLQRLRLARPEYTYSVDWFIGICNTQAKLSKKEIKQNPKSFLRMVVDSVCKSASIGLAVQDRTILLFIISKTIADVSYFGAGENGFSETYLRHMIGAPKKIVNVLPGKTCSTLTASNPATDWLDNEKWTDVLQLSTVSNFSRFALDFSSYANRATTPVLESSWEDIGNAVDPISIDFPPPWNTSLTSVEKMLVLKTLRPDILDSILKQYAQLVLGTQIFDEVFPVDPWLRGYHDSAPTVPIIVCAKGNEDPIKPIIKLAFKRRLANPNLVILSISALTSLESSRLEEYVANGRWIVVYTNCCPYDYLSLFSNQISVLLNAQIEKVSSFRLWLVVDQQTVCLTPTKVVRVWYEHNRDYRIYLEEALYAIEDAMSYESKTPTAYRNFLFGLCFFYAKLRSQLNLLHLDICGTMDYQISDLNNSIKLLRRFFAQKAATNDSTALIHDVYQYVCEVAFKYQLPTRWEIRLLHTWFSDTMKQLWTQCEKNGANSPSLVRYFGSTSQKEHDRRYDCLSKLPYGPDPGSAISNLIGGIKCLPILHSDPRVVTSLQKCWPELICVPKKLEWRNDESFPKYLQSILDRVNNVIVGTVFEVQCLKSIKPRKNKPSDNAIPNHSADSTTVLESHKFACTTTGTNSSRKNKIPKFVDAVLHTNVVSYLYLLRVIKQSLTRSIYAFQGRLEMDFKIKTLVQEIYCQHIPTEWILNGYTYASQRTFPDWLDNFFNRLAFINRWYSARYLKLKPGAKELIMYDLSKMFSPKAFIQGEELIVPYFICKM</sequence>
<feature type="region of interest" description="Disordered" evidence="2">
    <location>
        <begin position="222"/>
        <end position="282"/>
    </location>
</feature>
<evidence type="ECO:0008006" key="12">
    <source>
        <dbReference type="Google" id="ProtNLM"/>
    </source>
</evidence>
<dbReference type="GeneID" id="18243392"/>
<name>F4P497_BATDJ</name>
<evidence type="ECO:0000259" key="5">
    <source>
        <dbReference type="Pfam" id="PF12777"/>
    </source>
</evidence>
<organism evidence="10 11">
    <name type="scientific">Batrachochytrium dendrobatidis (strain JAM81 / FGSC 10211)</name>
    <name type="common">Frog chytrid fungus</name>
    <dbReference type="NCBI Taxonomy" id="684364"/>
    <lineage>
        <taxon>Eukaryota</taxon>
        <taxon>Fungi</taxon>
        <taxon>Fungi incertae sedis</taxon>
        <taxon>Chytridiomycota</taxon>
        <taxon>Chytridiomycota incertae sedis</taxon>
        <taxon>Chytridiomycetes</taxon>
        <taxon>Rhizophydiales</taxon>
        <taxon>Rhizophydiales incertae sedis</taxon>
        <taxon>Batrachochytrium</taxon>
    </lineage>
</organism>
<dbReference type="Gene3D" id="1.20.920.30">
    <property type="match status" value="1"/>
</dbReference>
<dbReference type="InterPro" id="IPR054354">
    <property type="entry name" value="DYNC2H1-like_lid"/>
</dbReference>
<dbReference type="GO" id="GO:0097729">
    <property type="term" value="C:9+2 motile cilium"/>
    <property type="evidence" value="ECO:0000318"/>
    <property type="project" value="GO_Central"/>
</dbReference>
<dbReference type="InterPro" id="IPR035706">
    <property type="entry name" value="AAA_9"/>
</dbReference>
<dbReference type="Gene3D" id="1.20.920.20">
    <property type="match status" value="1"/>
</dbReference>
<dbReference type="InterPro" id="IPR041466">
    <property type="entry name" value="Dynein_AAA5_ext"/>
</dbReference>
<dbReference type="Gene3D" id="1.20.1270.280">
    <property type="match status" value="1"/>
</dbReference>
<feature type="domain" description="Dynein heavy chain C-terminal" evidence="8">
    <location>
        <begin position="3939"/>
        <end position="4057"/>
    </location>
</feature>
<evidence type="ECO:0000259" key="8">
    <source>
        <dbReference type="Pfam" id="PF18199"/>
    </source>
</evidence>
<feature type="domain" description="Dynein heavy chain coiled coil stalk" evidence="5">
    <location>
        <begin position="2738"/>
        <end position="2994"/>
    </location>
</feature>
<dbReference type="InterPro" id="IPR013602">
    <property type="entry name" value="Dynein_heavy_linker"/>
</dbReference>
<evidence type="ECO:0000256" key="1">
    <source>
        <dbReference type="SAM" id="Coils"/>
    </source>
</evidence>
<dbReference type="PANTHER" id="PTHR10676:SF242">
    <property type="entry name" value="DYNEIN AXONEMAL HEAVY CHAIN 3"/>
    <property type="match status" value="1"/>
</dbReference>
<dbReference type="Gene3D" id="3.20.180.20">
    <property type="entry name" value="Dynein heavy chain, N-terminal domain 2"/>
    <property type="match status" value="1"/>
</dbReference>
<dbReference type="InterPro" id="IPR042222">
    <property type="entry name" value="Dynein_2_N"/>
</dbReference>
<feature type="coiled-coil region" evidence="1">
    <location>
        <begin position="2692"/>
        <end position="2723"/>
    </location>
</feature>
<dbReference type="OrthoDB" id="2109408at2759"/>
<proteinExistence type="predicted"/>
<dbReference type="Pfam" id="PF12775">
    <property type="entry name" value="AAA_7"/>
    <property type="match status" value="1"/>
</dbReference>
<feature type="domain" description="Dynein heavy chain hydrolytic ATP-binding dynein motor region" evidence="4">
    <location>
        <begin position="1362"/>
        <end position="1702"/>
    </location>
</feature>
<dbReference type="SUPFAM" id="SSF52540">
    <property type="entry name" value="P-loop containing nucleoside triphosphate hydrolases"/>
    <property type="match status" value="1"/>
</dbReference>
<dbReference type="Pfam" id="PF12774">
    <property type="entry name" value="AAA_6"/>
    <property type="match status" value="1"/>
</dbReference>
<dbReference type="PANTHER" id="PTHR10676">
    <property type="entry name" value="DYNEIN HEAVY CHAIN FAMILY PROTEIN"/>
    <property type="match status" value="1"/>
</dbReference>
<dbReference type="HOGENOM" id="CLU_000038_0_0_1"/>
<evidence type="ECO:0000259" key="3">
    <source>
        <dbReference type="Pfam" id="PF08393"/>
    </source>
</evidence>
<dbReference type="GO" id="GO:0008569">
    <property type="term" value="F:minus-end-directed microtubule motor activity"/>
    <property type="evidence" value="ECO:0000318"/>
    <property type="project" value="GO_Central"/>
</dbReference>